<organism evidence="1 2">
    <name type="scientific">Neophaeococcomyces mojaviensis</name>
    <dbReference type="NCBI Taxonomy" id="3383035"/>
    <lineage>
        <taxon>Eukaryota</taxon>
        <taxon>Fungi</taxon>
        <taxon>Dikarya</taxon>
        <taxon>Ascomycota</taxon>
        <taxon>Pezizomycotina</taxon>
        <taxon>Eurotiomycetes</taxon>
        <taxon>Chaetothyriomycetidae</taxon>
        <taxon>Chaetothyriales</taxon>
        <taxon>Chaetothyriales incertae sedis</taxon>
        <taxon>Neophaeococcomyces</taxon>
    </lineage>
</organism>
<name>A0ACC2ZZ72_9EURO</name>
<gene>
    <name evidence="1" type="primary">YBP1</name>
    <name evidence="1" type="ORF">H2198_007791</name>
</gene>
<dbReference type="Proteomes" id="UP001172386">
    <property type="component" value="Unassembled WGS sequence"/>
</dbReference>
<evidence type="ECO:0000313" key="1">
    <source>
        <dbReference type="EMBL" id="KAJ9652978.1"/>
    </source>
</evidence>
<protein>
    <submittedName>
        <fullName evidence="1">YAP1-binding protein 1</fullName>
    </submittedName>
</protein>
<accession>A0ACC2ZZ72</accession>
<evidence type="ECO:0000313" key="2">
    <source>
        <dbReference type="Proteomes" id="UP001172386"/>
    </source>
</evidence>
<sequence>MSVGANEGLNDPPRNSTLVEDPLVAALPPSTDYITYLTILEYQLKPQNIQTLNRLLQEDDGTLAAEIGWDLLKLVLPILRVEPTKAKECLEIVARRGNPREVIVKVSEELENLGHNDSEGEADPQDHEDGLPTFAGEAPRVHLGEMALAGMPTVPQSEKLMDESDVEGQVPDAAIEELKLQSLLSMLSLLHPRIKTQYPSRFLATSLPAALGAYRRLSMCSESTTAFLNSLFKLVNKQRPALPPRVSTSSILETISSQVVSSTPIIPAPLPDPESKTESQTELQATAENENAINQRLVQAVFFEILDEFTAASSEAQPPLTARLRAQFEPQSLTSSRRAELLSTITSPTADSAHALRKRFVSTANDLQINIKTEILNLDKPKSELPEQEEEHEYPSSPSQIPFSNTGLLFLRCAQVYLQAVTERKPPHPPVNLQHILPTILRSWTNDTRFKQSAPAVDSLLSMLYIGLCVQAPPPSNAPFVDQAAIQSTLLAIYDILRDTFTNCPDADLRDNAHHIATHLLHGHATRETRTKIIRDLLETPNSSSPGGLMSFGAQPGSLKSLSVDWLKAELYPTQMVKTIMSKNREDFEPGLPATKLGEFADLLFPDLEAAKVVPQSTGKSKSKVSDEEQKAIDAFATELPFYISSLNLLSVAAKGTGSKETGTIVATEPSNSADVSAQRRDAELDSALARGKTMLANLEVWMRYLNEEYSVAAASRSPSPDGSNKRKRDGTEHIDVIERTEVFALEDAIGRVREVLGQGDEK</sequence>
<dbReference type="EMBL" id="JAPDRQ010000173">
    <property type="protein sequence ID" value="KAJ9652978.1"/>
    <property type="molecule type" value="Genomic_DNA"/>
</dbReference>
<keyword evidence="2" id="KW-1185">Reference proteome</keyword>
<reference evidence="1" key="1">
    <citation type="submission" date="2022-10" db="EMBL/GenBank/DDBJ databases">
        <title>Culturing micro-colonial fungi from biological soil crusts in the Mojave desert and describing Neophaeococcomyces mojavensis, and introducing the new genera and species Taxawa tesnikishii.</title>
        <authorList>
            <person name="Kurbessoian T."/>
            <person name="Stajich J.E."/>
        </authorList>
    </citation>
    <scope>NUCLEOTIDE SEQUENCE</scope>
    <source>
        <strain evidence="1">JES_112</strain>
    </source>
</reference>
<proteinExistence type="predicted"/>
<comment type="caution">
    <text evidence="1">The sequence shown here is derived from an EMBL/GenBank/DDBJ whole genome shotgun (WGS) entry which is preliminary data.</text>
</comment>